<name>R9L6S4_9BACL</name>
<dbReference type="AlphaFoldDB" id="R9L6S4"/>
<dbReference type="PANTHER" id="PTHR39190:SF1">
    <property type="entry name" value="FLAGELLAR ASSEMBLY FACTOR FLIW"/>
    <property type="match status" value="1"/>
</dbReference>
<reference evidence="5 6" key="1">
    <citation type="submission" date="2013-04" db="EMBL/GenBank/DDBJ databases">
        <title>The Genome Sequence of Paenibacillus barengoltzii G22.</title>
        <authorList>
            <consortium name="The Broad Institute Genomics Platform"/>
            <consortium name="The Broad Institute Genome Sequencing Center for Infectious Disease"/>
            <person name="Earl A."/>
            <person name="Xavier R."/>
            <person name="Elson C."/>
            <person name="Duck W."/>
            <person name="Walker B."/>
            <person name="Young S."/>
            <person name="Zeng Q."/>
            <person name="Gargeya S."/>
            <person name="Fitzgerald M."/>
            <person name="Haas B."/>
            <person name="Abouelleil A."/>
            <person name="Allen A.W."/>
            <person name="Alvarado L."/>
            <person name="Arachchi H.M."/>
            <person name="Berlin A.M."/>
            <person name="Chapman S.B."/>
            <person name="Gainer-Dewar J."/>
            <person name="Goldberg J."/>
            <person name="Griggs A."/>
            <person name="Gujja S."/>
            <person name="Hansen M."/>
            <person name="Howarth C."/>
            <person name="Imamovic A."/>
            <person name="Ireland A."/>
            <person name="Larimer J."/>
            <person name="McCowan C."/>
            <person name="Murphy C."/>
            <person name="Pearson M."/>
            <person name="Poon T.W."/>
            <person name="Priest M."/>
            <person name="Roberts A."/>
            <person name="Saif S."/>
            <person name="Shea T."/>
            <person name="Sisk P."/>
            <person name="Sykes S."/>
            <person name="Wortman J."/>
            <person name="Nusbaum C."/>
            <person name="Birren B."/>
        </authorList>
    </citation>
    <scope>NUCLEOTIDE SEQUENCE [LARGE SCALE GENOMIC DNA]</scope>
    <source>
        <strain evidence="5 6">G22</strain>
    </source>
</reference>
<dbReference type="Gene3D" id="2.30.290.10">
    <property type="entry name" value="BH3618-like"/>
    <property type="match status" value="1"/>
</dbReference>
<dbReference type="InterPro" id="IPR024046">
    <property type="entry name" value="Flagellar_assmbl_FliW_dom_sf"/>
</dbReference>
<keyword evidence="3 4" id="KW-0810">Translation regulation</keyword>
<dbReference type="HOGENOM" id="CLU_112356_0_2_9"/>
<comment type="similarity">
    <text evidence="4">Belongs to the FliW family.</text>
</comment>
<evidence type="ECO:0000256" key="4">
    <source>
        <dbReference type="HAMAP-Rule" id="MF_01185"/>
    </source>
</evidence>
<keyword evidence="2 4" id="KW-1005">Bacterial flagellum biogenesis</keyword>
<evidence type="ECO:0000256" key="3">
    <source>
        <dbReference type="ARBA" id="ARBA00022845"/>
    </source>
</evidence>
<dbReference type="GO" id="GO:0044780">
    <property type="term" value="P:bacterial-type flagellum assembly"/>
    <property type="evidence" value="ECO:0007669"/>
    <property type="project" value="UniProtKB-UniRule"/>
</dbReference>
<evidence type="ECO:0000256" key="1">
    <source>
        <dbReference type="ARBA" id="ARBA00022490"/>
    </source>
</evidence>
<proteinExistence type="inferred from homology"/>
<gene>
    <name evidence="4" type="primary">fliW</name>
    <name evidence="5" type="ORF">C812_03747</name>
</gene>
<evidence type="ECO:0000313" key="6">
    <source>
        <dbReference type="Proteomes" id="UP000019598"/>
    </source>
</evidence>
<dbReference type="PATRIC" id="fig|1235795.3.peg.3711"/>
<dbReference type="Pfam" id="PF02623">
    <property type="entry name" value="FliW"/>
    <property type="match status" value="1"/>
</dbReference>
<dbReference type="STRING" id="1235795.C812_03747"/>
<keyword evidence="4" id="KW-0143">Chaperone</keyword>
<organism evidence="5 6">
    <name type="scientific">Paenibacillus barengoltzii G22</name>
    <dbReference type="NCBI Taxonomy" id="1235795"/>
    <lineage>
        <taxon>Bacteria</taxon>
        <taxon>Bacillati</taxon>
        <taxon>Bacillota</taxon>
        <taxon>Bacilli</taxon>
        <taxon>Bacillales</taxon>
        <taxon>Paenibacillaceae</taxon>
        <taxon>Paenibacillus</taxon>
    </lineage>
</organism>
<accession>R9L6S4</accession>
<comment type="function">
    <text evidence="4">Acts as an anti-CsrA protein, binds CsrA and prevents it from repressing translation of its target genes, one of which is flagellin. Binds to flagellin and participates in the assembly of the flagellum.</text>
</comment>
<dbReference type="GO" id="GO:0005737">
    <property type="term" value="C:cytoplasm"/>
    <property type="evidence" value="ECO:0007669"/>
    <property type="project" value="UniProtKB-SubCell"/>
</dbReference>
<dbReference type="GeneID" id="43346662"/>
<keyword evidence="1 4" id="KW-0963">Cytoplasm</keyword>
<dbReference type="SUPFAM" id="SSF141457">
    <property type="entry name" value="BH3618-like"/>
    <property type="match status" value="1"/>
</dbReference>
<evidence type="ECO:0000313" key="5">
    <source>
        <dbReference type="EMBL" id="EOS54116.1"/>
    </source>
</evidence>
<dbReference type="OrthoDB" id="9801235at2"/>
<dbReference type="GO" id="GO:0006417">
    <property type="term" value="P:regulation of translation"/>
    <property type="evidence" value="ECO:0007669"/>
    <property type="project" value="UniProtKB-KW"/>
</dbReference>
<dbReference type="HAMAP" id="MF_01185">
    <property type="entry name" value="FliW"/>
    <property type="match status" value="1"/>
</dbReference>
<dbReference type="InterPro" id="IPR003775">
    <property type="entry name" value="Flagellar_assembly_factor_FliW"/>
</dbReference>
<sequence>MLTQFNNMQISFQGNILGFEDLDIFQLESINDTPFAYLNSIENPEISFLTTTPFHWYKEYTLTLDQQAKRKLELEREEDVLVLNIVTLKEDLELSTINLLAPLLINIKHQSGIQYVFHEQTLYRTNHPLMKNTNKESQGD</sequence>
<comment type="caution">
    <text evidence="5">The sequence shown here is derived from an EMBL/GenBank/DDBJ whole genome shotgun (WGS) entry which is preliminary data.</text>
</comment>
<dbReference type="PANTHER" id="PTHR39190">
    <property type="entry name" value="FLAGELLAR ASSEMBLY FACTOR FLIW"/>
    <property type="match status" value="1"/>
</dbReference>
<dbReference type="RefSeq" id="WP_016314133.1">
    <property type="nucleotide sequence ID" value="NZ_KE159655.1"/>
</dbReference>
<comment type="subcellular location">
    <subcellularLocation>
        <location evidence="4">Cytoplasm</location>
    </subcellularLocation>
</comment>
<dbReference type="EMBL" id="ASSZ01000034">
    <property type="protein sequence ID" value="EOS54116.1"/>
    <property type="molecule type" value="Genomic_DNA"/>
</dbReference>
<protein>
    <recommendedName>
        <fullName evidence="4">Flagellar assembly factor FliW</fullName>
    </recommendedName>
</protein>
<dbReference type="Proteomes" id="UP000019598">
    <property type="component" value="Unassembled WGS sequence"/>
</dbReference>
<comment type="subunit">
    <text evidence="4">Interacts with translational regulator CsrA and flagellin(s).</text>
</comment>
<evidence type="ECO:0000256" key="2">
    <source>
        <dbReference type="ARBA" id="ARBA00022795"/>
    </source>
</evidence>